<accession>A0A0D2ACJ7</accession>
<dbReference type="RefSeq" id="XP_016214482.1">
    <property type="nucleotide sequence ID" value="XM_016357690.1"/>
</dbReference>
<proteinExistence type="predicted"/>
<dbReference type="Proteomes" id="UP000053259">
    <property type="component" value="Unassembled WGS sequence"/>
</dbReference>
<protein>
    <recommendedName>
        <fullName evidence="8">Enoyl-CoA hydratase</fullName>
    </recommendedName>
</protein>
<dbReference type="InterPro" id="IPR029045">
    <property type="entry name" value="ClpP/crotonase-like_dom_sf"/>
</dbReference>
<comment type="subcellular location">
    <subcellularLocation>
        <location evidence="1">Peroxisome</location>
    </subcellularLocation>
</comment>
<dbReference type="PANTHER" id="PTHR43684:SF1">
    <property type="entry name" value="ENOYL-COA DELTA ISOMERASE 2"/>
    <property type="match status" value="1"/>
</dbReference>
<dbReference type="VEuPathDB" id="FungiDB:PV09_04360"/>
<evidence type="ECO:0000313" key="6">
    <source>
        <dbReference type="EMBL" id="KIW04613.1"/>
    </source>
</evidence>
<dbReference type="EMBL" id="KN847540">
    <property type="protein sequence ID" value="KIW04613.1"/>
    <property type="molecule type" value="Genomic_DNA"/>
</dbReference>
<evidence type="ECO:0000256" key="1">
    <source>
        <dbReference type="ARBA" id="ARBA00004275"/>
    </source>
</evidence>
<keyword evidence="3" id="KW-0843">Virulence</keyword>
<comment type="pathway">
    <text evidence="2">Mycotoxin biosynthesis.</text>
</comment>
<keyword evidence="5" id="KW-0413">Isomerase</keyword>
<dbReference type="InterPro" id="IPR001753">
    <property type="entry name" value="Enoyl-CoA_hydra/iso"/>
</dbReference>
<evidence type="ECO:0000313" key="7">
    <source>
        <dbReference type="Proteomes" id="UP000053259"/>
    </source>
</evidence>
<dbReference type="GO" id="GO:0004165">
    <property type="term" value="F:delta(3)-delta(2)-enoyl-CoA isomerase activity"/>
    <property type="evidence" value="ECO:0007669"/>
    <property type="project" value="UniProtKB-ARBA"/>
</dbReference>
<evidence type="ECO:0000256" key="2">
    <source>
        <dbReference type="ARBA" id="ARBA00004685"/>
    </source>
</evidence>
<dbReference type="PANTHER" id="PTHR43684">
    <property type="match status" value="1"/>
</dbReference>
<dbReference type="STRING" id="253628.A0A0D2ACJ7"/>
<keyword evidence="7" id="KW-1185">Reference proteome</keyword>
<dbReference type="Pfam" id="PF00378">
    <property type="entry name" value="ECH_1"/>
    <property type="match status" value="1"/>
</dbReference>
<dbReference type="SUPFAM" id="SSF52096">
    <property type="entry name" value="ClpP/crotonase"/>
    <property type="match status" value="1"/>
</dbReference>
<dbReference type="GO" id="GO:0005777">
    <property type="term" value="C:peroxisome"/>
    <property type="evidence" value="ECO:0007669"/>
    <property type="project" value="UniProtKB-SubCell"/>
</dbReference>
<sequence>MLKSPDAGGDTIEQEIVAGGKLGAVLQNYPKILIAAVNGAAIGWGCTQLYNFDLVYASRRAVFQTPFTSLGFAPEGGSSYTFPKIMGKHHANRLLIASDKLTAEEMYISGYVTQVLDEKNFVDQVCAIAKRIGGYDSEGLKAVKKLTSNAQELEERRAAGKQEGEALARLLNRPEAKAKMAEFAGKSKKAGPSKL</sequence>
<evidence type="ECO:0000256" key="4">
    <source>
        <dbReference type="ARBA" id="ARBA00023140"/>
    </source>
</evidence>
<dbReference type="Gene3D" id="3.90.226.10">
    <property type="entry name" value="2-enoyl-CoA Hydratase, Chain A, domain 1"/>
    <property type="match status" value="1"/>
</dbReference>
<dbReference type="CDD" id="cd06558">
    <property type="entry name" value="crotonase-like"/>
    <property type="match status" value="1"/>
</dbReference>
<organism evidence="6 7">
    <name type="scientific">Verruconis gallopava</name>
    <dbReference type="NCBI Taxonomy" id="253628"/>
    <lineage>
        <taxon>Eukaryota</taxon>
        <taxon>Fungi</taxon>
        <taxon>Dikarya</taxon>
        <taxon>Ascomycota</taxon>
        <taxon>Pezizomycotina</taxon>
        <taxon>Dothideomycetes</taxon>
        <taxon>Pleosporomycetidae</taxon>
        <taxon>Venturiales</taxon>
        <taxon>Sympoventuriaceae</taxon>
        <taxon>Verruconis</taxon>
    </lineage>
</organism>
<evidence type="ECO:0008006" key="8">
    <source>
        <dbReference type="Google" id="ProtNLM"/>
    </source>
</evidence>
<reference evidence="6 7" key="1">
    <citation type="submission" date="2015-01" db="EMBL/GenBank/DDBJ databases">
        <title>The Genome Sequence of Ochroconis gallopava CBS43764.</title>
        <authorList>
            <consortium name="The Broad Institute Genomics Platform"/>
            <person name="Cuomo C."/>
            <person name="de Hoog S."/>
            <person name="Gorbushina A."/>
            <person name="Stielow B."/>
            <person name="Teixiera M."/>
            <person name="Abouelleil A."/>
            <person name="Chapman S.B."/>
            <person name="Priest M."/>
            <person name="Young S.K."/>
            <person name="Wortman J."/>
            <person name="Nusbaum C."/>
            <person name="Birren B."/>
        </authorList>
    </citation>
    <scope>NUCLEOTIDE SEQUENCE [LARGE SCALE GENOMIC DNA]</scope>
    <source>
        <strain evidence="6 7">CBS 43764</strain>
    </source>
</reference>
<dbReference type="AlphaFoldDB" id="A0A0D2ACJ7"/>
<dbReference type="InParanoid" id="A0A0D2ACJ7"/>
<dbReference type="InterPro" id="IPR051053">
    <property type="entry name" value="ECH/Chromodomain_protein"/>
</dbReference>
<name>A0A0D2ACJ7_9PEZI</name>
<keyword evidence="4" id="KW-0576">Peroxisome</keyword>
<dbReference type="HOGENOM" id="CLU_009834_7_2_1"/>
<dbReference type="GeneID" id="27312333"/>
<gene>
    <name evidence="6" type="ORF">PV09_04360</name>
</gene>
<evidence type="ECO:0000256" key="3">
    <source>
        <dbReference type="ARBA" id="ARBA00023026"/>
    </source>
</evidence>
<evidence type="ECO:0000256" key="5">
    <source>
        <dbReference type="ARBA" id="ARBA00023235"/>
    </source>
</evidence>
<dbReference type="OrthoDB" id="448450at2759"/>